<gene>
    <name evidence="2" type="ORF">B0J12DRAFT_53097</name>
</gene>
<proteinExistence type="predicted"/>
<comment type="caution">
    <text evidence="2">The sequence shown here is derived from an EMBL/GenBank/DDBJ whole genome shotgun (WGS) entry which is preliminary data.</text>
</comment>
<evidence type="ECO:0000313" key="3">
    <source>
        <dbReference type="Proteomes" id="UP000774617"/>
    </source>
</evidence>
<reference evidence="2 3" key="1">
    <citation type="journal article" date="2021" name="Nat. Commun.">
        <title>Genetic determinants of endophytism in the Arabidopsis root mycobiome.</title>
        <authorList>
            <person name="Mesny F."/>
            <person name="Miyauchi S."/>
            <person name="Thiergart T."/>
            <person name="Pickel B."/>
            <person name="Atanasova L."/>
            <person name="Karlsson M."/>
            <person name="Huettel B."/>
            <person name="Barry K.W."/>
            <person name="Haridas S."/>
            <person name="Chen C."/>
            <person name="Bauer D."/>
            <person name="Andreopoulos W."/>
            <person name="Pangilinan J."/>
            <person name="LaButti K."/>
            <person name="Riley R."/>
            <person name="Lipzen A."/>
            <person name="Clum A."/>
            <person name="Drula E."/>
            <person name="Henrissat B."/>
            <person name="Kohler A."/>
            <person name="Grigoriev I.V."/>
            <person name="Martin F.M."/>
            <person name="Hacquard S."/>
        </authorList>
    </citation>
    <scope>NUCLEOTIDE SEQUENCE [LARGE SCALE GENOMIC DNA]</scope>
    <source>
        <strain evidence="2 3">MPI-SDFR-AT-0080</strain>
    </source>
</reference>
<sequence length="239" mass="26533">MAVPPRILENDLCVISVYSILISKVPQCSSSCYHTSCSATPSCLPQNGTLPTVSPLATSLWIPRDGCNGFVVPRKREHQMPPTPPPLFPPSSRCRRYGVSLQRKDAISCHVSGNPASADKSTHTRIPGSRIGHSPPRYDARVPNTQNTSVSLSLNHAQTRGRPRKLRLFKLHMLMPQTSPAATRLMKRTRWQHRCSDSYRQFPAHAVPCPCNSERGVKRSMVCCPPSQRQRRCSISVAT</sequence>
<evidence type="ECO:0000256" key="1">
    <source>
        <dbReference type="SAM" id="MobiDB-lite"/>
    </source>
</evidence>
<accession>A0ABQ8GF51</accession>
<organism evidence="2 3">
    <name type="scientific">Macrophomina phaseolina</name>
    <dbReference type="NCBI Taxonomy" id="35725"/>
    <lineage>
        <taxon>Eukaryota</taxon>
        <taxon>Fungi</taxon>
        <taxon>Dikarya</taxon>
        <taxon>Ascomycota</taxon>
        <taxon>Pezizomycotina</taxon>
        <taxon>Dothideomycetes</taxon>
        <taxon>Dothideomycetes incertae sedis</taxon>
        <taxon>Botryosphaeriales</taxon>
        <taxon>Botryosphaeriaceae</taxon>
        <taxon>Macrophomina</taxon>
    </lineage>
</organism>
<dbReference type="EMBL" id="JAGTJR010000010">
    <property type="protein sequence ID" value="KAH7053355.1"/>
    <property type="molecule type" value="Genomic_DNA"/>
</dbReference>
<name>A0ABQ8GF51_9PEZI</name>
<keyword evidence="3" id="KW-1185">Reference proteome</keyword>
<evidence type="ECO:0000313" key="2">
    <source>
        <dbReference type="EMBL" id="KAH7053355.1"/>
    </source>
</evidence>
<dbReference type="Proteomes" id="UP000774617">
    <property type="component" value="Unassembled WGS sequence"/>
</dbReference>
<feature type="region of interest" description="Disordered" evidence="1">
    <location>
        <begin position="110"/>
        <end position="144"/>
    </location>
</feature>
<protein>
    <submittedName>
        <fullName evidence="2">Uncharacterized protein</fullName>
    </submittedName>
</protein>